<dbReference type="AlphaFoldDB" id="A0AB39H8Q4"/>
<protein>
    <submittedName>
        <fullName evidence="6">Diguanylate cyclase</fullName>
        <ecNumber evidence="6">2.7.7.65</ecNumber>
    </submittedName>
</protein>
<dbReference type="EC" id="2.7.7.65" evidence="6"/>
<accession>A0AB39H8Q4</accession>
<dbReference type="PROSITE" id="PS50885">
    <property type="entry name" value="HAMP"/>
    <property type="match status" value="1"/>
</dbReference>
<dbReference type="NCBIfam" id="TIGR00254">
    <property type="entry name" value="GGDEF"/>
    <property type="match status" value="1"/>
</dbReference>
<feature type="domain" description="HAMP" evidence="4">
    <location>
        <begin position="169"/>
        <end position="223"/>
    </location>
</feature>
<evidence type="ECO:0000259" key="5">
    <source>
        <dbReference type="PROSITE" id="PS50887"/>
    </source>
</evidence>
<keyword evidence="3" id="KW-0812">Transmembrane</keyword>
<dbReference type="InterPro" id="IPR043128">
    <property type="entry name" value="Rev_trsase/Diguanyl_cyclase"/>
</dbReference>
<dbReference type="SUPFAM" id="SSF55785">
    <property type="entry name" value="PYP-like sensor domain (PAS domain)"/>
    <property type="match status" value="1"/>
</dbReference>
<feature type="transmembrane region" description="Helical" evidence="3">
    <location>
        <begin position="145"/>
        <end position="167"/>
    </location>
</feature>
<dbReference type="EMBL" id="CP162601">
    <property type="protein sequence ID" value="XDK24394.1"/>
    <property type="molecule type" value="Genomic_DNA"/>
</dbReference>
<evidence type="ECO:0000313" key="6">
    <source>
        <dbReference type="EMBL" id="XDK24394.1"/>
    </source>
</evidence>
<dbReference type="PANTHER" id="PTHR44757:SF2">
    <property type="entry name" value="BIOFILM ARCHITECTURE MAINTENANCE PROTEIN MBAA"/>
    <property type="match status" value="1"/>
</dbReference>
<dbReference type="FunFam" id="3.30.70.270:FF:000001">
    <property type="entry name" value="Diguanylate cyclase domain protein"/>
    <property type="match status" value="1"/>
</dbReference>
<gene>
    <name evidence="6" type="ORF">AB0763_09215</name>
</gene>
<dbReference type="Gene3D" id="3.30.70.270">
    <property type="match status" value="1"/>
</dbReference>
<name>A0AB39H8Q4_9VIBR</name>
<dbReference type="RefSeq" id="WP_306100452.1">
    <property type="nucleotide sequence ID" value="NZ_CP162601.1"/>
</dbReference>
<dbReference type="Gene3D" id="6.10.340.10">
    <property type="match status" value="1"/>
</dbReference>
<dbReference type="InterPro" id="IPR052155">
    <property type="entry name" value="Biofilm_reg_signaling"/>
</dbReference>
<keyword evidence="6" id="KW-0808">Transferase</keyword>
<keyword evidence="6" id="KW-0548">Nucleotidyltransferase</keyword>
<dbReference type="GO" id="GO:0052621">
    <property type="term" value="F:diguanylate cyclase activity"/>
    <property type="evidence" value="ECO:0007669"/>
    <property type="project" value="UniProtKB-EC"/>
</dbReference>
<dbReference type="KEGG" id="vih:AB0763_09215"/>
<evidence type="ECO:0000256" key="1">
    <source>
        <dbReference type="ARBA" id="ARBA00001946"/>
    </source>
</evidence>
<proteinExistence type="predicted"/>
<evidence type="ECO:0000256" key="3">
    <source>
        <dbReference type="SAM" id="Phobius"/>
    </source>
</evidence>
<dbReference type="GO" id="GO:0007165">
    <property type="term" value="P:signal transduction"/>
    <property type="evidence" value="ECO:0007669"/>
    <property type="project" value="InterPro"/>
</dbReference>
<dbReference type="InterPro" id="IPR035965">
    <property type="entry name" value="PAS-like_dom_sf"/>
</dbReference>
<dbReference type="SUPFAM" id="SSF55073">
    <property type="entry name" value="Nucleotide cyclase"/>
    <property type="match status" value="1"/>
</dbReference>
<keyword evidence="2" id="KW-0175">Coiled coil</keyword>
<feature type="domain" description="GGDEF" evidence="5">
    <location>
        <begin position="393"/>
        <end position="528"/>
    </location>
</feature>
<dbReference type="PROSITE" id="PS50887">
    <property type="entry name" value="GGDEF"/>
    <property type="match status" value="1"/>
</dbReference>
<dbReference type="GO" id="GO:0016020">
    <property type="term" value="C:membrane"/>
    <property type="evidence" value="ECO:0007669"/>
    <property type="project" value="InterPro"/>
</dbReference>
<keyword evidence="3" id="KW-1133">Transmembrane helix</keyword>
<dbReference type="InterPro" id="IPR029787">
    <property type="entry name" value="Nucleotide_cyclase"/>
</dbReference>
<keyword evidence="3" id="KW-0472">Membrane</keyword>
<comment type="cofactor">
    <cofactor evidence="1">
        <name>Mg(2+)</name>
        <dbReference type="ChEBI" id="CHEBI:18420"/>
    </cofactor>
</comment>
<dbReference type="InterPro" id="IPR000160">
    <property type="entry name" value="GGDEF_dom"/>
</dbReference>
<dbReference type="NCBIfam" id="TIGR00229">
    <property type="entry name" value="sensory_box"/>
    <property type="match status" value="1"/>
</dbReference>
<evidence type="ECO:0000259" key="4">
    <source>
        <dbReference type="PROSITE" id="PS50885"/>
    </source>
</evidence>
<dbReference type="InterPro" id="IPR003660">
    <property type="entry name" value="HAMP_dom"/>
</dbReference>
<dbReference type="InterPro" id="IPR000014">
    <property type="entry name" value="PAS"/>
</dbReference>
<organism evidence="6">
    <name type="scientific">Vibrio sp. HB236076</name>
    <dbReference type="NCBI Taxonomy" id="3232307"/>
    <lineage>
        <taxon>Bacteria</taxon>
        <taxon>Pseudomonadati</taxon>
        <taxon>Pseudomonadota</taxon>
        <taxon>Gammaproteobacteria</taxon>
        <taxon>Vibrionales</taxon>
        <taxon>Vibrionaceae</taxon>
        <taxon>Vibrio</taxon>
    </lineage>
</organism>
<feature type="coiled-coil region" evidence="2">
    <location>
        <begin position="218"/>
        <end position="245"/>
    </location>
</feature>
<dbReference type="PANTHER" id="PTHR44757">
    <property type="entry name" value="DIGUANYLATE CYCLASE DGCP"/>
    <property type="match status" value="1"/>
</dbReference>
<dbReference type="Gene3D" id="3.30.450.20">
    <property type="entry name" value="PAS domain"/>
    <property type="match status" value="1"/>
</dbReference>
<sequence>MFKKIKNTLVFRVALSIFIASFILASLSAAYFYHATYQSELQRQNIQIHQLAHTVQNSAAIAAYLSDQELALQVLRGLTQNDIVNLASIRGENDFSVTSNSFSERKTTTPYSLDLPSPFLHDETVGILEIYPRQNFIDHNAQMTAIYYSLGLFVYAGVIIFLVSVLISKQLTTPLERIKKSVDSVLPGKDKALAYQPKYPGDEIGQLVKHSNYLLTSIHDTLEREKQLRETIERVEKRFRLLFEQASVCIVLMTSEGKVVLSNQAYKNTVQKNTRLRTSQTDLLLFPDLFESPHRMHSSLKNVLDTQRLVNDDFRLKTHLKKEQWYHCLLSLAKEETGHHLIEAIMYDISERASREKKFQFEADFDSLTTLYNRRSAERYLRKCLENTQDKNHSTAIVLIDLDHFKPVNDTYGHEAGDKVLIETAKRLMGAILSQDLVCRWGGDEFLVIVQYPIGAVSSLNALVRNILTRLVQPIEINQQLTVSIGASLGVSCTEIHGRDMAHLINLADEAMYQVKRNGRNGFCLLGSEATFI</sequence>
<dbReference type="Pfam" id="PF00990">
    <property type="entry name" value="GGDEF"/>
    <property type="match status" value="1"/>
</dbReference>
<evidence type="ECO:0000256" key="2">
    <source>
        <dbReference type="SAM" id="Coils"/>
    </source>
</evidence>
<reference evidence="6" key="1">
    <citation type="submission" date="2024-07" db="EMBL/GenBank/DDBJ databases">
        <title>Genome Analysis of a Potential Novel Vibrio Species Secreting pH- and Thermo-stable Alginate Lyase and its Application in Producing Alginate Oligosaccharides.</title>
        <authorList>
            <person name="Huang H."/>
            <person name="Bao K."/>
        </authorList>
    </citation>
    <scope>NUCLEOTIDE SEQUENCE</scope>
    <source>
        <strain evidence="6">HB236076</strain>
    </source>
</reference>
<dbReference type="CDD" id="cd01949">
    <property type="entry name" value="GGDEF"/>
    <property type="match status" value="1"/>
</dbReference>
<dbReference type="SMART" id="SM00267">
    <property type="entry name" value="GGDEF"/>
    <property type="match status" value="1"/>
</dbReference>